<evidence type="ECO:0000313" key="2">
    <source>
        <dbReference type="Proteomes" id="UP001500212"/>
    </source>
</evidence>
<organism evidence="1 2">
    <name type="scientific">Actinoallomurus liliacearum</name>
    <dbReference type="NCBI Taxonomy" id="1080073"/>
    <lineage>
        <taxon>Bacteria</taxon>
        <taxon>Bacillati</taxon>
        <taxon>Actinomycetota</taxon>
        <taxon>Actinomycetes</taxon>
        <taxon>Streptosporangiales</taxon>
        <taxon>Thermomonosporaceae</taxon>
        <taxon>Actinoallomurus</taxon>
    </lineage>
</organism>
<protein>
    <submittedName>
        <fullName evidence="1">DinB family protein</fullName>
    </submittedName>
</protein>
<dbReference type="Proteomes" id="UP001500212">
    <property type="component" value="Unassembled WGS sequence"/>
</dbReference>
<reference evidence="2" key="1">
    <citation type="journal article" date="2019" name="Int. J. Syst. Evol. Microbiol.">
        <title>The Global Catalogue of Microorganisms (GCM) 10K type strain sequencing project: providing services to taxonomists for standard genome sequencing and annotation.</title>
        <authorList>
            <consortium name="The Broad Institute Genomics Platform"/>
            <consortium name="The Broad Institute Genome Sequencing Center for Infectious Disease"/>
            <person name="Wu L."/>
            <person name="Ma J."/>
        </authorList>
    </citation>
    <scope>NUCLEOTIDE SEQUENCE [LARGE SCALE GENOMIC DNA]</scope>
    <source>
        <strain evidence="2">JCM 17938</strain>
    </source>
</reference>
<dbReference type="InterPro" id="IPR007061">
    <property type="entry name" value="MST-like"/>
</dbReference>
<evidence type="ECO:0000313" key="1">
    <source>
        <dbReference type="EMBL" id="GAA4605892.1"/>
    </source>
</evidence>
<dbReference type="InterPro" id="IPR034660">
    <property type="entry name" value="DinB/YfiT-like"/>
</dbReference>
<proteinExistence type="predicted"/>
<dbReference type="EMBL" id="BAABHJ010000005">
    <property type="protein sequence ID" value="GAA4605892.1"/>
    <property type="molecule type" value="Genomic_DNA"/>
</dbReference>
<name>A0ABP8TE35_9ACTN</name>
<dbReference type="Gene3D" id="1.20.120.450">
    <property type="entry name" value="dinb family like domain"/>
    <property type="match status" value="1"/>
</dbReference>
<comment type="caution">
    <text evidence="1">The sequence shown here is derived from an EMBL/GenBank/DDBJ whole genome shotgun (WGS) entry which is preliminary data.</text>
</comment>
<gene>
    <name evidence="1" type="ORF">GCM10023195_20730</name>
</gene>
<sequence>MASRKPMTWTAPEIARDPVPFSALAADERASAEAWLDHHRRTLLWKCGGLTAEQLKRRSVEPSGLSLLGLVRHMAEVERDWFRYRFAGERPGYLYCTDDDLNAEFDVAGADAEADLAAYAREVELVRKVTAGRSLDETFLDPRRGIEMTLRWVYALMIQEYARHNGHADLLRERIDGAIGH</sequence>
<dbReference type="SUPFAM" id="SSF109854">
    <property type="entry name" value="DinB/YfiT-like putative metalloenzymes"/>
    <property type="match status" value="1"/>
</dbReference>
<dbReference type="Pfam" id="PF04978">
    <property type="entry name" value="MST"/>
    <property type="match status" value="1"/>
</dbReference>
<accession>A0ABP8TE35</accession>
<keyword evidence="2" id="KW-1185">Reference proteome</keyword>